<reference evidence="2" key="1">
    <citation type="journal article" date="2020" name="mSystems">
        <title>Genome- and Community-Level Interaction Insights into Carbon Utilization and Element Cycling Functions of Hydrothermarchaeota in Hydrothermal Sediment.</title>
        <authorList>
            <person name="Zhou Z."/>
            <person name="Liu Y."/>
            <person name="Xu W."/>
            <person name="Pan J."/>
            <person name="Luo Z.H."/>
            <person name="Li M."/>
        </authorList>
    </citation>
    <scope>NUCLEOTIDE SEQUENCE [LARGE SCALE GENOMIC DNA]</scope>
    <source>
        <strain evidence="2">SpSt-125</strain>
    </source>
</reference>
<evidence type="ECO:0000259" key="1">
    <source>
        <dbReference type="SMART" id="SM00382"/>
    </source>
</evidence>
<dbReference type="PANTHER" id="PTHR32204:SF0">
    <property type="entry name" value="ATPASE RAVA"/>
    <property type="match status" value="1"/>
</dbReference>
<evidence type="ECO:0000313" key="2">
    <source>
        <dbReference type="EMBL" id="HEM67320.1"/>
    </source>
</evidence>
<dbReference type="SMART" id="SM00382">
    <property type="entry name" value="AAA"/>
    <property type="match status" value="1"/>
</dbReference>
<proteinExistence type="predicted"/>
<dbReference type="InterPro" id="IPR027417">
    <property type="entry name" value="P-loop_NTPase"/>
</dbReference>
<dbReference type="InterPro" id="IPR041538">
    <property type="entry name" value="RavA-like_AAA_lid"/>
</dbReference>
<dbReference type="InterPro" id="IPR050513">
    <property type="entry name" value="RavA_ATPases"/>
</dbReference>
<dbReference type="PANTHER" id="PTHR32204">
    <property type="entry name" value="ATPASE RAVA"/>
    <property type="match status" value="1"/>
</dbReference>
<dbReference type="EMBL" id="DSEU01000046">
    <property type="protein sequence ID" value="HEM67320.1"/>
    <property type="molecule type" value="Genomic_DNA"/>
</dbReference>
<dbReference type="AlphaFoldDB" id="A0A7J2U397"/>
<dbReference type="CDD" id="cd00009">
    <property type="entry name" value="AAA"/>
    <property type="match status" value="1"/>
</dbReference>
<dbReference type="SUPFAM" id="SSF89009">
    <property type="entry name" value="GAT-like domain"/>
    <property type="match status" value="1"/>
</dbReference>
<accession>A0A7J2U397</accession>
<dbReference type="Pfam" id="PF20030">
    <property type="entry name" value="bpMoxR"/>
    <property type="match status" value="1"/>
</dbReference>
<dbReference type="Pfam" id="PF17868">
    <property type="entry name" value="AAA_lid_8"/>
    <property type="match status" value="1"/>
</dbReference>
<comment type="caution">
    <text evidence="2">The sequence shown here is derived from an EMBL/GenBank/DDBJ whole genome shotgun (WGS) entry which is preliminary data.</text>
</comment>
<protein>
    <submittedName>
        <fullName evidence="2">MoxR family ATPase</fullName>
    </submittedName>
</protein>
<dbReference type="InterPro" id="IPR045427">
    <property type="entry name" value="MoxR"/>
</dbReference>
<dbReference type="InterPro" id="IPR003593">
    <property type="entry name" value="AAA+_ATPase"/>
</dbReference>
<name>A0A7J2U397_9CREN</name>
<dbReference type="SUPFAM" id="SSF52540">
    <property type="entry name" value="P-loop containing nucleoside triphosphate hydrolases"/>
    <property type="match status" value="1"/>
</dbReference>
<gene>
    <name evidence="2" type="ORF">ENO26_07145</name>
</gene>
<dbReference type="Gene3D" id="3.40.50.300">
    <property type="entry name" value="P-loop containing nucleotide triphosphate hydrolases"/>
    <property type="match status" value="1"/>
</dbReference>
<feature type="domain" description="AAA+ ATPase" evidence="1">
    <location>
        <begin position="44"/>
        <end position="184"/>
    </location>
</feature>
<sequence>MAKQVDNQHDGGELSTLQKLLMELSKPFVGREEEARVILLALLTKEHATLIGEPGTAKSALIRRIAQLLNMKCFIYLLTKYTEPAELFGPLDINALKEGRYVRITTNKLPEAEIVFLDEIFKANSAILNTLLTIMNERLFYDGYTEIRVALWSLFGASNEVPQEPELEALYDRFLLRHYVKPVPDELWKNLLRKAWEIEKSGYPKPEATIDKSVLQRLQGAVFEVDLSTVESKLLKLFSVLESKNIHLTDRRKGKILKVIAANALLNGRFKAIEEDLIVLKFVAPHDIDDFEKVNIILAEELKTPYKYLRELEEIQISVREVGNYIASFPVVNSRFVEYRLLEIYRDLESTRDRVLSIVKESEDENVHKKAVEVVEQINELLEKIRRKIEGR</sequence>
<organism evidence="2">
    <name type="scientific">Ignisphaera aggregans</name>
    <dbReference type="NCBI Taxonomy" id="334771"/>
    <lineage>
        <taxon>Archaea</taxon>
        <taxon>Thermoproteota</taxon>
        <taxon>Thermoprotei</taxon>
        <taxon>Desulfurococcales</taxon>
        <taxon>Desulfurococcaceae</taxon>
        <taxon>Ignisphaera</taxon>
    </lineage>
</organism>